<evidence type="ECO:0000313" key="2">
    <source>
        <dbReference type="Proteomes" id="UP000217005"/>
    </source>
</evidence>
<proteinExistence type="predicted"/>
<dbReference type="Gene3D" id="2.40.128.380">
    <property type="entry name" value="T3SS negative regulator GrlR"/>
    <property type="match status" value="1"/>
</dbReference>
<comment type="caution">
    <text evidence="1">The sequence shown here is derived from an EMBL/GenBank/DDBJ whole genome shotgun (WGS) entry which is preliminary data.</text>
</comment>
<reference evidence="1 2" key="1">
    <citation type="submission" date="2017-05" db="EMBL/GenBank/DDBJ databases">
        <title>Complete and WGS of Bordetella genogroups.</title>
        <authorList>
            <person name="Spilker T."/>
            <person name="LiPuma J."/>
        </authorList>
    </citation>
    <scope>NUCLEOTIDE SEQUENCE [LARGE SCALE GENOMIC DNA]</scope>
    <source>
        <strain evidence="1 2">AU17610</strain>
    </source>
</reference>
<dbReference type="RefSeq" id="WP_094825395.1">
    <property type="nucleotide sequence ID" value="NZ_NEVL01000002.1"/>
</dbReference>
<accession>A0A261SPM3</accession>
<dbReference type="OrthoDB" id="7856226at2"/>
<protein>
    <recommendedName>
        <fullName evidence="3">Negative regulator GrlR</fullName>
    </recommendedName>
</protein>
<dbReference type="InterPro" id="IPR043019">
    <property type="entry name" value="GrlR_sf"/>
</dbReference>
<dbReference type="Proteomes" id="UP000217005">
    <property type="component" value="Unassembled WGS sequence"/>
</dbReference>
<evidence type="ECO:0008006" key="3">
    <source>
        <dbReference type="Google" id="ProtNLM"/>
    </source>
</evidence>
<dbReference type="AlphaFoldDB" id="A0A261SPM3"/>
<dbReference type="EMBL" id="NEVL01000002">
    <property type="protein sequence ID" value="OZI39021.1"/>
    <property type="molecule type" value="Genomic_DNA"/>
</dbReference>
<sequence>MLEAMWTVRFRRPGIDFGAGVIVLESGRAFGGDSSFSYIGTYGVSADGNTVKINLQVSRHAPGLENVFGLDDFGLTLVGKPSRENMTLSGTVDQHAALRLDVLARRKAELP</sequence>
<name>A0A261SPM3_9BORD</name>
<organism evidence="1 2">
    <name type="scientific">Bordetella genomosp. 1</name>
    <dbReference type="NCBI Taxonomy" id="1395607"/>
    <lineage>
        <taxon>Bacteria</taxon>
        <taxon>Pseudomonadati</taxon>
        <taxon>Pseudomonadota</taxon>
        <taxon>Betaproteobacteria</taxon>
        <taxon>Burkholderiales</taxon>
        <taxon>Alcaligenaceae</taxon>
        <taxon>Bordetella</taxon>
    </lineage>
</organism>
<evidence type="ECO:0000313" key="1">
    <source>
        <dbReference type="EMBL" id="OZI39021.1"/>
    </source>
</evidence>
<gene>
    <name evidence="1" type="ORF">CEG14_05655</name>
</gene>